<sequence length="285" mass="32481">MILNDSTGSPVININNIKKSFGIFKKKEILKGINLEVEEGKCVVLMGENGAGKTTLLKIICGLSSHDCGKIYTKGKISYLPEVFSIYPYLTARESLDLFSNFWNVMYDTDLLLDMLKLPKDSKTLSKDYSKGTKRKTSMGMVMTTESDIFIMDEPFEGLDPKICNDIVQIILNLKKKSKSFLIATHDLVYSDIIADEIVTLHNGVIQKDSLKLDRMEIIIKFVASKEMVSSFLKKEGFEFDLSFFPEVKVQLKEDRSILIKELIENHIDFEEVRNVHLKDKMRGI</sequence>
<dbReference type="PANTHER" id="PTHR42939">
    <property type="entry name" value="ABC TRANSPORTER ATP-BINDING PROTEIN ALBC-RELATED"/>
    <property type="match status" value="1"/>
</dbReference>
<dbReference type="GO" id="GO:0005524">
    <property type="term" value="F:ATP binding"/>
    <property type="evidence" value="ECO:0007669"/>
    <property type="project" value="UniProtKB-KW"/>
</dbReference>
<dbReference type="PROSITE" id="PS50893">
    <property type="entry name" value="ABC_TRANSPORTER_2"/>
    <property type="match status" value="1"/>
</dbReference>
<dbReference type="Proteomes" id="UP000187822">
    <property type="component" value="Chromosome I"/>
</dbReference>
<gene>
    <name evidence="5" type="ORF">CPM_0981</name>
</gene>
<protein>
    <submittedName>
        <fullName evidence="5">ABC transporter ATPase</fullName>
    </submittedName>
</protein>
<dbReference type="InterPro" id="IPR027417">
    <property type="entry name" value="P-loop_NTPase"/>
</dbReference>
<dbReference type="GO" id="GO:0016887">
    <property type="term" value="F:ATP hydrolysis activity"/>
    <property type="evidence" value="ECO:0007669"/>
    <property type="project" value="InterPro"/>
</dbReference>
<evidence type="ECO:0000313" key="6">
    <source>
        <dbReference type="Proteomes" id="UP000187822"/>
    </source>
</evidence>
<keyword evidence="6" id="KW-1185">Reference proteome</keyword>
<name>A0A1R4A7B7_9ARCH</name>
<evidence type="ECO:0000256" key="1">
    <source>
        <dbReference type="ARBA" id="ARBA00022448"/>
    </source>
</evidence>
<reference evidence="6" key="1">
    <citation type="submission" date="2016-06" db="EMBL/GenBank/DDBJ databases">
        <authorList>
            <person name="Toshchakov V.S."/>
        </authorList>
    </citation>
    <scope>NUCLEOTIDE SEQUENCE [LARGE SCALE GENOMIC DNA]</scope>
    <source>
        <strain>PM4 (JCM 30641</strain>
        <strain evidence="6">\VKM B-2940)</strain>
    </source>
</reference>
<accession>A0A1R4A7B7</accession>
<evidence type="ECO:0000256" key="3">
    <source>
        <dbReference type="ARBA" id="ARBA00022840"/>
    </source>
</evidence>
<dbReference type="Gene3D" id="3.40.50.300">
    <property type="entry name" value="P-loop containing nucleotide triphosphate hydrolases"/>
    <property type="match status" value="1"/>
</dbReference>
<feature type="domain" description="ABC transporter" evidence="4">
    <location>
        <begin position="12"/>
        <end position="228"/>
    </location>
</feature>
<dbReference type="InterPro" id="IPR003593">
    <property type="entry name" value="AAA+_ATPase"/>
</dbReference>
<dbReference type="STRING" id="1673428.CPM_0981"/>
<dbReference type="EMBL" id="LT719092">
    <property type="protein sequence ID" value="SJK84819.1"/>
    <property type="molecule type" value="Genomic_DNA"/>
</dbReference>
<dbReference type="InterPro" id="IPR003439">
    <property type="entry name" value="ABC_transporter-like_ATP-bd"/>
</dbReference>
<dbReference type="AlphaFoldDB" id="A0A1R4A7B7"/>
<evidence type="ECO:0000256" key="2">
    <source>
        <dbReference type="ARBA" id="ARBA00022741"/>
    </source>
</evidence>
<dbReference type="SMART" id="SM00382">
    <property type="entry name" value="AAA"/>
    <property type="match status" value="1"/>
</dbReference>
<dbReference type="CDD" id="cd03230">
    <property type="entry name" value="ABC_DR_subfamily_A"/>
    <property type="match status" value="1"/>
</dbReference>
<dbReference type="InterPro" id="IPR051782">
    <property type="entry name" value="ABC_Transporter_VariousFunc"/>
</dbReference>
<proteinExistence type="predicted"/>
<dbReference type="RefSeq" id="WP_077076232.1">
    <property type="nucleotide sequence ID" value="NZ_LT719092.1"/>
</dbReference>
<dbReference type="OrthoDB" id="87732at2157"/>
<dbReference type="KEGG" id="cdiv:CPM_0981"/>
<organism evidence="5 6">
    <name type="scientific">Cuniculiplasma divulgatum</name>
    <dbReference type="NCBI Taxonomy" id="1673428"/>
    <lineage>
        <taxon>Archaea</taxon>
        <taxon>Methanobacteriati</taxon>
        <taxon>Thermoplasmatota</taxon>
        <taxon>Thermoplasmata</taxon>
        <taxon>Thermoplasmatales</taxon>
        <taxon>Cuniculiplasmataceae</taxon>
        <taxon>Cuniculiplasma</taxon>
    </lineage>
</organism>
<evidence type="ECO:0000259" key="4">
    <source>
        <dbReference type="PROSITE" id="PS50893"/>
    </source>
</evidence>
<dbReference type="SUPFAM" id="SSF52540">
    <property type="entry name" value="P-loop containing nucleoside triphosphate hydrolases"/>
    <property type="match status" value="1"/>
</dbReference>
<keyword evidence="1" id="KW-0813">Transport</keyword>
<keyword evidence="2" id="KW-0547">Nucleotide-binding</keyword>
<dbReference type="GeneID" id="30927590"/>
<dbReference type="PANTHER" id="PTHR42939:SF1">
    <property type="entry name" value="ABC TRANSPORTER ATP-BINDING PROTEIN ALBC-RELATED"/>
    <property type="match status" value="1"/>
</dbReference>
<dbReference type="Pfam" id="PF00005">
    <property type="entry name" value="ABC_tran"/>
    <property type="match status" value="1"/>
</dbReference>
<keyword evidence="3" id="KW-0067">ATP-binding</keyword>
<evidence type="ECO:0000313" key="5">
    <source>
        <dbReference type="EMBL" id="SJK84819.1"/>
    </source>
</evidence>